<dbReference type="Proteomes" id="UP001241377">
    <property type="component" value="Unassembled WGS sequence"/>
</dbReference>
<protein>
    <submittedName>
        <fullName evidence="1">Uncharacterized protein</fullName>
    </submittedName>
</protein>
<gene>
    <name evidence="1" type="ORF">QFC19_003916</name>
</gene>
<dbReference type="EMBL" id="JASBWR010000039">
    <property type="protein sequence ID" value="KAJ9104775.1"/>
    <property type="molecule type" value="Genomic_DNA"/>
</dbReference>
<accession>A0ACC2W0Y1</accession>
<evidence type="ECO:0000313" key="1">
    <source>
        <dbReference type="EMBL" id="KAJ9104775.1"/>
    </source>
</evidence>
<keyword evidence="2" id="KW-1185">Reference proteome</keyword>
<proteinExistence type="predicted"/>
<reference evidence="1" key="1">
    <citation type="submission" date="2023-04" db="EMBL/GenBank/DDBJ databases">
        <title>Draft Genome sequencing of Naganishia species isolated from polar environments using Oxford Nanopore Technology.</title>
        <authorList>
            <person name="Leo P."/>
            <person name="Venkateswaran K."/>
        </authorList>
    </citation>
    <scope>NUCLEOTIDE SEQUENCE</scope>
    <source>
        <strain evidence="1">MNA-CCFEE 5261</strain>
    </source>
</reference>
<evidence type="ECO:0000313" key="2">
    <source>
        <dbReference type="Proteomes" id="UP001241377"/>
    </source>
</evidence>
<sequence>MPLSSLKKAYDDTLLDNTSTLVQVETALRNVTWFLPGRFQDAEVASEGGEWVYSALSLVSLYHDSILSKRLEQLRRLPSSAFAQPSGARAEVPGTSHTVESTSISSETREGEDGGIPRPSSLDTKSDFPPNPLADGPAPFPEQIPDDTAEALRAALPLPSEHARYTQHFARNSATYRTASRALVVIGYREVDPSVIAQASATSEHDPSSIPSSDARHDNNDDGSRSPLRATMPSAVPRIVSSFPVGSPAHQQLTPLLSRLPETYQPNPADLLPRLEGVREWLGEGMVATEGLIGVLGALWQRYTRTKVMRFVGLLERIWGVRLVAGILMDHVELVDEYYYYTSS</sequence>
<comment type="caution">
    <text evidence="1">The sequence shown here is derived from an EMBL/GenBank/DDBJ whole genome shotgun (WGS) entry which is preliminary data.</text>
</comment>
<name>A0ACC2W0Y1_9TREE</name>
<organism evidence="1 2">
    <name type="scientific">Naganishia cerealis</name>
    <dbReference type="NCBI Taxonomy" id="610337"/>
    <lineage>
        <taxon>Eukaryota</taxon>
        <taxon>Fungi</taxon>
        <taxon>Dikarya</taxon>
        <taxon>Basidiomycota</taxon>
        <taxon>Agaricomycotina</taxon>
        <taxon>Tremellomycetes</taxon>
        <taxon>Filobasidiales</taxon>
        <taxon>Filobasidiaceae</taxon>
        <taxon>Naganishia</taxon>
    </lineage>
</organism>